<evidence type="ECO:0000256" key="5">
    <source>
        <dbReference type="ARBA" id="ARBA00023136"/>
    </source>
</evidence>
<feature type="transmembrane region" description="Helical" evidence="7">
    <location>
        <begin position="48"/>
        <end position="67"/>
    </location>
</feature>
<dbReference type="Pfam" id="PF02706">
    <property type="entry name" value="Wzz"/>
    <property type="match status" value="1"/>
</dbReference>
<dbReference type="Proteomes" id="UP001549145">
    <property type="component" value="Unassembled WGS sequence"/>
</dbReference>
<dbReference type="RefSeq" id="WP_238281565.1">
    <property type="nucleotide sequence ID" value="NZ_BPQL01000128.1"/>
</dbReference>
<reference evidence="9 10" key="1">
    <citation type="submission" date="2024-06" db="EMBL/GenBank/DDBJ databases">
        <title>Genomic Encyclopedia of Type Strains, Phase IV (KMG-IV): sequencing the most valuable type-strain genomes for metagenomic binning, comparative biology and taxonomic classification.</title>
        <authorList>
            <person name="Goeker M."/>
        </authorList>
    </citation>
    <scope>NUCLEOTIDE SEQUENCE [LARGE SCALE GENOMIC DNA]</scope>
    <source>
        <strain evidence="9 10">DSM 21331</strain>
    </source>
</reference>
<gene>
    <name evidence="9" type="ORF">ABID43_005038</name>
</gene>
<keyword evidence="3 7" id="KW-0812">Transmembrane</keyword>
<evidence type="ECO:0000256" key="2">
    <source>
        <dbReference type="ARBA" id="ARBA00022475"/>
    </source>
</evidence>
<name>A0ABV2LC82_9HYPH</name>
<keyword evidence="10" id="KW-1185">Reference proteome</keyword>
<keyword evidence="4 7" id="KW-1133">Transmembrane helix</keyword>
<feature type="domain" description="Polysaccharide chain length determinant N-terminal" evidence="8">
    <location>
        <begin position="33"/>
        <end position="127"/>
    </location>
</feature>
<protein>
    <submittedName>
        <fullName evidence="9">Uncharacterized protein involved in exopolysaccharide biosynthesis</fullName>
    </submittedName>
</protein>
<feature type="coiled-coil region" evidence="6">
    <location>
        <begin position="237"/>
        <end position="378"/>
    </location>
</feature>
<dbReference type="SUPFAM" id="SSF52540">
    <property type="entry name" value="P-loop containing nucleoside triphosphate hydrolases"/>
    <property type="match status" value="1"/>
</dbReference>
<evidence type="ECO:0000313" key="10">
    <source>
        <dbReference type="Proteomes" id="UP001549145"/>
    </source>
</evidence>
<comment type="caution">
    <text evidence="9">The sequence shown here is derived from an EMBL/GenBank/DDBJ whole genome shotgun (WGS) entry which is preliminary data.</text>
</comment>
<dbReference type="InterPro" id="IPR003856">
    <property type="entry name" value="LPS_length_determ_N"/>
</dbReference>
<keyword evidence="5 7" id="KW-0472">Membrane</keyword>
<dbReference type="PANTHER" id="PTHR32309">
    <property type="entry name" value="TYROSINE-PROTEIN KINASE"/>
    <property type="match status" value="1"/>
</dbReference>
<keyword evidence="6" id="KW-0175">Coiled coil</keyword>
<comment type="subcellular location">
    <subcellularLocation>
        <location evidence="1">Cell membrane</location>
        <topology evidence="1">Multi-pass membrane protein</topology>
    </subcellularLocation>
</comment>
<proteinExistence type="predicted"/>
<dbReference type="InterPro" id="IPR027417">
    <property type="entry name" value="P-loop_NTPase"/>
</dbReference>
<evidence type="ECO:0000256" key="3">
    <source>
        <dbReference type="ARBA" id="ARBA00022692"/>
    </source>
</evidence>
<dbReference type="Gene3D" id="3.40.50.300">
    <property type="entry name" value="P-loop containing nucleotide triphosphate hydrolases"/>
    <property type="match status" value="1"/>
</dbReference>
<dbReference type="EMBL" id="JBEPMM010000029">
    <property type="protein sequence ID" value="MET3695470.1"/>
    <property type="molecule type" value="Genomic_DNA"/>
</dbReference>
<evidence type="ECO:0000256" key="1">
    <source>
        <dbReference type="ARBA" id="ARBA00004651"/>
    </source>
</evidence>
<dbReference type="InterPro" id="IPR050445">
    <property type="entry name" value="Bact_polysacc_biosynth/exp"/>
</dbReference>
<evidence type="ECO:0000259" key="8">
    <source>
        <dbReference type="Pfam" id="PF02706"/>
    </source>
</evidence>
<organism evidence="9 10">
    <name type="scientific">Methylobacterium goesingense</name>
    <dbReference type="NCBI Taxonomy" id="243690"/>
    <lineage>
        <taxon>Bacteria</taxon>
        <taxon>Pseudomonadati</taxon>
        <taxon>Pseudomonadota</taxon>
        <taxon>Alphaproteobacteria</taxon>
        <taxon>Hyphomicrobiales</taxon>
        <taxon>Methylobacteriaceae</taxon>
        <taxon>Methylobacterium</taxon>
    </lineage>
</organism>
<keyword evidence="2" id="KW-1003">Cell membrane</keyword>
<evidence type="ECO:0000256" key="6">
    <source>
        <dbReference type="SAM" id="Coils"/>
    </source>
</evidence>
<evidence type="ECO:0000313" key="9">
    <source>
        <dbReference type="EMBL" id="MET3695470.1"/>
    </source>
</evidence>
<evidence type="ECO:0000256" key="4">
    <source>
        <dbReference type="ARBA" id="ARBA00022989"/>
    </source>
</evidence>
<accession>A0ABV2LC82</accession>
<evidence type="ECO:0000256" key="7">
    <source>
        <dbReference type="SAM" id="Phobius"/>
    </source>
</evidence>
<dbReference type="PANTHER" id="PTHR32309:SF13">
    <property type="entry name" value="FERRIC ENTEROBACTIN TRANSPORT PROTEIN FEPE"/>
    <property type="match status" value="1"/>
</dbReference>
<sequence length="718" mass="75940">MKSVEIADLSRVLMARPEPSHIVEPVPVAGSAETISLRHLGAILRRRIGWLILIVLLALGIGLAVVATSTPRFVATAQIIIDPRGLKVLDTEVQPSAQSADAVTNLVESEMRVLKATDLLERVVDKLRLTEDPEFNGTKSSLVGDAIGAIKGVFTAFLGTREKPAPDLKARAVAVLSDRLAIRRIERSFVVDITMTSADARKSALVANTVVDSYITESAEAQADLARSSSASIDGNIKQMQARVRAAEDAVEEFKVSNKLVNAGGRLLSDQQLAELNSQLGRARTQVAEAQARVDGLTKINRGQGSLESLDSATITALRVQMAEVKRRYASLENKLGPRHPDLVDLRREVQEAQTSINQEIDRLAQAARSDLARARETERLYTREIEAQSRTATSASNAFVQLRELERKAEASRSVYNSALVRSRQLQEQALLNSTNIRKVAPAVAPERSSNAPASLILALAGIGGLIVGAGGLMALDLMAGKVGSRNDLEQTSRLRILGSVPVATRAVHPGSANLYRTDARPWLELIDRLGVGRPGGPRSIGVSSTEADAMSGLVALDLARAAASIGAKVLLIDAAVGARGLTAFLGLDAAVGLGACSAGRISLEEAVWPIREDGIGFLPADAIAANDLRRMGGPGLSGLVRQALVDYALVILDFGSAPTESLALVAAAADAGLLVVENERGRKATVQEAIGLCEAARLSLAGMVLARTVSPTGTPE</sequence>